<keyword evidence="2" id="KW-0812">Transmembrane</keyword>
<accession>A0ABV9WHB0</accession>
<proteinExistence type="predicted"/>
<feature type="transmembrane region" description="Helical" evidence="2">
    <location>
        <begin position="53"/>
        <end position="79"/>
    </location>
</feature>
<feature type="transmembrane region" description="Helical" evidence="2">
    <location>
        <begin position="91"/>
        <end position="113"/>
    </location>
</feature>
<evidence type="ECO:0000313" key="3">
    <source>
        <dbReference type="EMBL" id="MFC5008127.1"/>
    </source>
</evidence>
<evidence type="ECO:0008006" key="5">
    <source>
        <dbReference type="Google" id="ProtNLM"/>
    </source>
</evidence>
<keyword evidence="4" id="KW-1185">Reference proteome</keyword>
<feature type="region of interest" description="Disordered" evidence="1">
    <location>
        <begin position="1"/>
        <end position="20"/>
    </location>
</feature>
<evidence type="ECO:0000256" key="1">
    <source>
        <dbReference type="SAM" id="MobiDB-lite"/>
    </source>
</evidence>
<keyword evidence="2" id="KW-1133">Transmembrane helix</keyword>
<evidence type="ECO:0000256" key="2">
    <source>
        <dbReference type="SAM" id="Phobius"/>
    </source>
</evidence>
<gene>
    <name evidence="3" type="ORF">ACFPIJ_61230</name>
</gene>
<organism evidence="3 4">
    <name type="scientific">Dactylosporangium cerinum</name>
    <dbReference type="NCBI Taxonomy" id="1434730"/>
    <lineage>
        <taxon>Bacteria</taxon>
        <taxon>Bacillati</taxon>
        <taxon>Actinomycetota</taxon>
        <taxon>Actinomycetes</taxon>
        <taxon>Micromonosporales</taxon>
        <taxon>Micromonosporaceae</taxon>
        <taxon>Dactylosporangium</taxon>
    </lineage>
</organism>
<comment type="caution">
    <text evidence="3">The sequence shown here is derived from an EMBL/GenBank/DDBJ whole genome shotgun (WGS) entry which is preliminary data.</text>
</comment>
<sequence>MSHQQLYQPAPGPGAPTYGTAQGSGAVPAYGSSPATLVHWVVPSGRSWQSITAGYVALFAIFIWPLGPVALGLGAWAFARARHGGHGRGRATFAVIVGAVTTLLLLLVLAYTVKG</sequence>
<dbReference type="RefSeq" id="WP_380128777.1">
    <property type="nucleotide sequence ID" value="NZ_JBHSIU010000130.1"/>
</dbReference>
<evidence type="ECO:0000313" key="4">
    <source>
        <dbReference type="Proteomes" id="UP001595912"/>
    </source>
</evidence>
<reference evidence="4" key="1">
    <citation type="journal article" date="2019" name="Int. J. Syst. Evol. Microbiol.">
        <title>The Global Catalogue of Microorganisms (GCM) 10K type strain sequencing project: providing services to taxonomists for standard genome sequencing and annotation.</title>
        <authorList>
            <consortium name="The Broad Institute Genomics Platform"/>
            <consortium name="The Broad Institute Genome Sequencing Center for Infectious Disease"/>
            <person name="Wu L."/>
            <person name="Ma J."/>
        </authorList>
    </citation>
    <scope>NUCLEOTIDE SEQUENCE [LARGE SCALE GENOMIC DNA]</scope>
    <source>
        <strain evidence="4">CGMCC 4.7152</strain>
    </source>
</reference>
<protein>
    <recommendedName>
        <fullName evidence="5">DUF4190 domain-containing protein</fullName>
    </recommendedName>
</protein>
<dbReference type="EMBL" id="JBHSIU010000130">
    <property type="protein sequence ID" value="MFC5008127.1"/>
    <property type="molecule type" value="Genomic_DNA"/>
</dbReference>
<keyword evidence="2" id="KW-0472">Membrane</keyword>
<dbReference type="Proteomes" id="UP001595912">
    <property type="component" value="Unassembled WGS sequence"/>
</dbReference>
<name>A0ABV9WHB0_9ACTN</name>